<feature type="non-terminal residue" evidence="2">
    <location>
        <position position="196"/>
    </location>
</feature>
<gene>
    <name evidence="2" type="ORF">QYT958_LOCUS38096</name>
</gene>
<evidence type="ECO:0000313" key="2">
    <source>
        <dbReference type="EMBL" id="CAF5000828.1"/>
    </source>
</evidence>
<feature type="compositionally biased region" description="Low complexity" evidence="1">
    <location>
        <begin position="57"/>
        <end position="73"/>
    </location>
</feature>
<feature type="region of interest" description="Disordered" evidence="1">
    <location>
        <begin position="54"/>
        <end position="83"/>
    </location>
</feature>
<organism evidence="2 3">
    <name type="scientific">Rotaria socialis</name>
    <dbReference type="NCBI Taxonomy" id="392032"/>
    <lineage>
        <taxon>Eukaryota</taxon>
        <taxon>Metazoa</taxon>
        <taxon>Spiralia</taxon>
        <taxon>Gnathifera</taxon>
        <taxon>Rotifera</taxon>
        <taxon>Eurotatoria</taxon>
        <taxon>Bdelloidea</taxon>
        <taxon>Philodinida</taxon>
        <taxon>Philodinidae</taxon>
        <taxon>Rotaria</taxon>
    </lineage>
</organism>
<reference evidence="2" key="1">
    <citation type="submission" date="2021-02" db="EMBL/GenBank/DDBJ databases">
        <authorList>
            <person name="Nowell W R."/>
        </authorList>
    </citation>
    <scope>NUCLEOTIDE SEQUENCE</scope>
</reference>
<feature type="non-terminal residue" evidence="2">
    <location>
        <position position="1"/>
    </location>
</feature>
<protein>
    <submittedName>
        <fullName evidence="2">Uncharacterized protein</fullName>
    </submittedName>
</protein>
<evidence type="ECO:0000313" key="3">
    <source>
        <dbReference type="Proteomes" id="UP000663848"/>
    </source>
</evidence>
<dbReference type="AlphaFoldDB" id="A0A822AA84"/>
<dbReference type="Proteomes" id="UP000663848">
    <property type="component" value="Unassembled WGS sequence"/>
</dbReference>
<name>A0A822AA84_9BILA</name>
<proteinExistence type="predicted"/>
<comment type="caution">
    <text evidence="2">The sequence shown here is derived from an EMBL/GenBank/DDBJ whole genome shotgun (WGS) entry which is preliminary data.</text>
</comment>
<sequence length="196" mass="22956">ELNEIKSVYSKTVSDYEELQKQCSLLKTRCHHLESERLPLIAQLEFADRNLRQVKKQQQQQQQQQPVITTSTTVHHHPPTASNPILQSIENNNKSVSRLVRSPSLDMRIMRRTNEKMDDTRSLDHDDLALLLHKNQSFNNFPLNGRSIDHITKYEIENEDEPINLDLGPVDYTRRITELQRRNLSQPKHLRTAYAL</sequence>
<dbReference type="EMBL" id="CAJOBR010032853">
    <property type="protein sequence ID" value="CAF5000828.1"/>
    <property type="molecule type" value="Genomic_DNA"/>
</dbReference>
<accession>A0A822AA84</accession>
<evidence type="ECO:0000256" key="1">
    <source>
        <dbReference type="SAM" id="MobiDB-lite"/>
    </source>
</evidence>